<keyword evidence="12" id="KW-1185">Reference proteome</keyword>
<evidence type="ECO:0000256" key="4">
    <source>
        <dbReference type="ARBA" id="ARBA00022729"/>
    </source>
</evidence>
<evidence type="ECO:0000256" key="2">
    <source>
        <dbReference type="ARBA" id="ARBA00022617"/>
    </source>
</evidence>
<dbReference type="Pfam" id="PF03150">
    <property type="entry name" value="CCP_MauG"/>
    <property type="match status" value="1"/>
</dbReference>
<feature type="domain" description="Cytochrome c" evidence="9">
    <location>
        <begin position="191"/>
        <end position="344"/>
    </location>
</feature>
<name>A0A6N6JI77_9RHOB</name>
<keyword evidence="2 7" id="KW-0349">Heme</keyword>
<comment type="subcellular location">
    <subcellularLocation>
        <location evidence="1">Cell envelope</location>
    </subcellularLocation>
</comment>
<feature type="domain" description="LysM" evidence="10">
    <location>
        <begin position="444"/>
        <end position="493"/>
    </location>
</feature>
<keyword evidence="5" id="KW-0560">Oxidoreductase</keyword>
<dbReference type="CDD" id="cd00118">
    <property type="entry name" value="LysM"/>
    <property type="match status" value="1"/>
</dbReference>
<evidence type="ECO:0000259" key="9">
    <source>
        <dbReference type="PROSITE" id="PS51007"/>
    </source>
</evidence>
<evidence type="ECO:0000256" key="3">
    <source>
        <dbReference type="ARBA" id="ARBA00022723"/>
    </source>
</evidence>
<dbReference type="SMART" id="SM00257">
    <property type="entry name" value="LysM"/>
    <property type="match status" value="1"/>
</dbReference>
<protein>
    <recommendedName>
        <fullName evidence="13">Cytochrome c peroxidase</fullName>
    </recommendedName>
</protein>
<dbReference type="GO" id="GO:0004130">
    <property type="term" value="F:cytochrome-c peroxidase activity"/>
    <property type="evidence" value="ECO:0007669"/>
    <property type="project" value="TreeGrafter"/>
</dbReference>
<dbReference type="InterPro" id="IPR051395">
    <property type="entry name" value="Cytochrome_c_Peroxidase/MauG"/>
</dbReference>
<dbReference type="PANTHER" id="PTHR30600">
    <property type="entry name" value="CYTOCHROME C PEROXIDASE-RELATED"/>
    <property type="match status" value="1"/>
</dbReference>
<evidence type="ECO:0000256" key="1">
    <source>
        <dbReference type="ARBA" id="ARBA00004196"/>
    </source>
</evidence>
<dbReference type="Pfam" id="PF01476">
    <property type="entry name" value="LysM"/>
    <property type="match status" value="1"/>
</dbReference>
<dbReference type="GO" id="GO:0020037">
    <property type="term" value="F:heme binding"/>
    <property type="evidence" value="ECO:0007669"/>
    <property type="project" value="InterPro"/>
</dbReference>
<dbReference type="PROSITE" id="PS51007">
    <property type="entry name" value="CYTC"/>
    <property type="match status" value="2"/>
</dbReference>
<dbReference type="EMBL" id="BLJE01000002">
    <property type="protein sequence ID" value="GFE65109.1"/>
    <property type="molecule type" value="Genomic_DNA"/>
</dbReference>
<dbReference type="RefSeq" id="WP_159806784.1">
    <property type="nucleotide sequence ID" value="NZ_BLJE01000002.1"/>
</dbReference>
<dbReference type="SUPFAM" id="SSF46626">
    <property type="entry name" value="Cytochrome c"/>
    <property type="match status" value="2"/>
</dbReference>
<evidence type="ECO:0000313" key="11">
    <source>
        <dbReference type="EMBL" id="GFE65109.1"/>
    </source>
</evidence>
<dbReference type="Gene3D" id="1.10.760.10">
    <property type="entry name" value="Cytochrome c-like domain"/>
    <property type="match status" value="2"/>
</dbReference>
<dbReference type="InterPro" id="IPR036909">
    <property type="entry name" value="Cyt_c-like_dom_sf"/>
</dbReference>
<comment type="caution">
    <text evidence="11">The sequence shown here is derived from an EMBL/GenBank/DDBJ whole genome shotgun (WGS) entry which is preliminary data.</text>
</comment>
<reference evidence="11 12" key="1">
    <citation type="submission" date="2019-12" db="EMBL/GenBank/DDBJ databases">
        <title>Litoreibacter badius sp. nov., a novel bacteriochlorophyll a-containing bacterium in the genus Litoreibacter.</title>
        <authorList>
            <person name="Kanamuro M."/>
            <person name="Takabe Y."/>
            <person name="Mori K."/>
            <person name="Takaichi S."/>
            <person name="Hanada S."/>
        </authorList>
    </citation>
    <scope>NUCLEOTIDE SEQUENCE [LARGE SCALE GENOMIC DNA]</scope>
    <source>
        <strain evidence="11 12">K6</strain>
    </source>
</reference>
<dbReference type="PROSITE" id="PS51782">
    <property type="entry name" value="LYSM"/>
    <property type="match status" value="1"/>
</dbReference>
<feature type="chain" id="PRO_5026988087" description="Cytochrome c peroxidase" evidence="8">
    <location>
        <begin position="22"/>
        <end position="495"/>
    </location>
</feature>
<evidence type="ECO:0000313" key="12">
    <source>
        <dbReference type="Proteomes" id="UP000436822"/>
    </source>
</evidence>
<evidence type="ECO:0000256" key="7">
    <source>
        <dbReference type="PROSITE-ProRule" id="PRU00433"/>
    </source>
</evidence>
<dbReference type="Proteomes" id="UP000436822">
    <property type="component" value="Unassembled WGS sequence"/>
</dbReference>
<keyword evidence="6 7" id="KW-0408">Iron</keyword>
<dbReference type="GO" id="GO:0046872">
    <property type="term" value="F:metal ion binding"/>
    <property type="evidence" value="ECO:0007669"/>
    <property type="project" value="UniProtKB-KW"/>
</dbReference>
<keyword evidence="3 7" id="KW-0479">Metal-binding</keyword>
<evidence type="ECO:0000256" key="5">
    <source>
        <dbReference type="ARBA" id="ARBA00023002"/>
    </source>
</evidence>
<organism evidence="11 12">
    <name type="scientific">Litoreibacter roseus</name>
    <dbReference type="NCBI Taxonomy" id="2601869"/>
    <lineage>
        <taxon>Bacteria</taxon>
        <taxon>Pseudomonadati</taxon>
        <taxon>Pseudomonadota</taxon>
        <taxon>Alphaproteobacteria</taxon>
        <taxon>Rhodobacterales</taxon>
        <taxon>Roseobacteraceae</taxon>
        <taxon>Litoreibacter</taxon>
    </lineage>
</organism>
<proteinExistence type="predicted"/>
<dbReference type="Gene3D" id="3.10.350.10">
    <property type="entry name" value="LysM domain"/>
    <property type="match status" value="1"/>
</dbReference>
<evidence type="ECO:0000256" key="8">
    <source>
        <dbReference type="SAM" id="SignalP"/>
    </source>
</evidence>
<dbReference type="PANTHER" id="PTHR30600:SF10">
    <property type="entry name" value="BLL6722 PROTEIN"/>
    <property type="match status" value="1"/>
</dbReference>
<dbReference type="InterPro" id="IPR004852">
    <property type="entry name" value="Di-haem_cyt_c_peroxidsae"/>
</dbReference>
<dbReference type="AlphaFoldDB" id="A0A6N6JI77"/>
<feature type="signal peptide" evidence="8">
    <location>
        <begin position="1"/>
        <end position="21"/>
    </location>
</feature>
<evidence type="ECO:0000256" key="6">
    <source>
        <dbReference type="ARBA" id="ARBA00023004"/>
    </source>
</evidence>
<dbReference type="InterPro" id="IPR036779">
    <property type="entry name" value="LysM_dom_sf"/>
</dbReference>
<feature type="domain" description="Cytochrome c" evidence="9">
    <location>
        <begin position="39"/>
        <end position="148"/>
    </location>
</feature>
<dbReference type="OrthoDB" id="9805202at2"/>
<sequence length="495" mass="53224">MSTRTLSIAFALTAIGTHAHAAEPLQALDSAGLKQADPAVVELGHMLFFDPRLSGDASTACSDCHDPNYGWSDGSELARGYPGTKHWRNSQTVVNMGFMTEGFHWDSGLASLSDQVHDAMGAGFVANIDTVLAEERLRQIPEYVERFGSIWGEAPSQDKIADAIAAYEQSLISDDSPFDLHMSGQSNAMSAAALRGMALFDGKANCSSCHNGALISDQKFYNTSVPPNVGLSEEPLRQVTFRYLMRLKGLEPAVYEALDRDPGRYLATQNPDDLGMFRTPPLRYLKYTAPYMHNGIFYSLDEVVEFYNIGGTQDVFGTKSPLIKPLGLTRDEKNDLVAFLESLSGSELTADVPALPDYEVQSFPASNLQITAASLKGGTALAPRKAVAEPAQSTGSLDLTPAVQTESSGLLVMAPKDAGATASAITVTVPAEPGTRVVTIGGQRFVTVQPGDTLGTLAKLIYGDGRQYQKLFNANRDKMSNPNALVTGMRLRVPD</sequence>
<gene>
    <name evidence="11" type="ORF">KIN_21830</name>
</gene>
<evidence type="ECO:0000259" key="10">
    <source>
        <dbReference type="PROSITE" id="PS51782"/>
    </source>
</evidence>
<dbReference type="InterPro" id="IPR018392">
    <property type="entry name" value="LysM"/>
</dbReference>
<evidence type="ECO:0008006" key="13">
    <source>
        <dbReference type="Google" id="ProtNLM"/>
    </source>
</evidence>
<dbReference type="GO" id="GO:0009055">
    <property type="term" value="F:electron transfer activity"/>
    <property type="evidence" value="ECO:0007669"/>
    <property type="project" value="InterPro"/>
</dbReference>
<keyword evidence="4 8" id="KW-0732">Signal</keyword>
<dbReference type="InterPro" id="IPR009056">
    <property type="entry name" value="Cyt_c-like_dom"/>
</dbReference>
<dbReference type="GO" id="GO:0030313">
    <property type="term" value="C:cell envelope"/>
    <property type="evidence" value="ECO:0007669"/>
    <property type="project" value="UniProtKB-SubCell"/>
</dbReference>
<accession>A0A6N6JI77</accession>